<dbReference type="InterPro" id="IPR002328">
    <property type="entry name" value="ADH_Zn_CS"/>
</dbReference>
<proteinExistence type="predicted"/>
<gene>
    <name evidence="5" type="ORF">GF359_01360</name>
</gene>
<evidence type="ECO:0000259" key="4">
    <source>
        <dbReference type="Pfam" id="PF08240"/>
    </source>
</evidence>
<evidence type="ECO:0000313" key="5">
    <source>
        <dbReference type="EMBL" id="MBD3363843.1"/>
    </source>
</evidence>
<dbReference type="Gene3D" id="3.90.180.10">
    <property type="entry name" value="Medium-chain alcohol dehydrogenases, catalytic domain"/>
    <property type="match status" value="1"/>
</dbReference>
<sequence length="91" mass="9814">MSKMKAVVKIKPERGGAELQDVDVPTAGAGEVLVRVQATSICGTDVHIYEWNPWADRRIGAARLPQILGHEVAGEVVEIGPHVQGIKKGDY</sequence>
<dbReference type="EMBL" id="WJKJ01000040">
    <property type="protein sequence ID" value="MBD3363843.1"/>
    <property type="molecule type" value="Genomic_DNA"/>
</dbReference>
<dbReference type="GO" id="GO:0008270">
    <property type="term" value="F:zinc ion binding"/>
    <property type="evidence" value="ECO:0007669"/>
    <property type="project" value="InterPro"/>
</dbReference>
<keyword evidence="1" id="KW-0479">Metal-binding</keyword>
<feature type="domain" description="Alcohol dehydrogenase-like N-terminal" evidence="4">
    <location>
        <begin position="28"/>
        <end position="90"/>
    </location>
</feature>
<dbReference type="PANTHER" id="PTHR43401:SF2">
    <property type="entry name" value="L-THREONINE 3-DEHYDROGENASE"/>
    <property type="match status" value="1"/>
</dbReference>
<keyword evidence="2" id="KW-0862">Zinc</keyword>
<organism evidence="5 6">
    <name type="scientific">candidate division WOR-3 bacterium</name>
    <dbReference type="NCBI Taxonomy" id="2052148"/>
    <lineage>
        <taxon>Bacteria</taxon>
        <taxon>Bacteria division WOR-3</taxon>
    </lineage>
</organism>
<accession>A0A9D5K7N5</accession>
<comment type="caution">
    <text evidence="5">The sequence shown here is derived from an EMBL/GenBank/DDBJ whole genome shotgun (WGS) entry which is preliminary data.</text>
</comment>
<dbReference type="Proteomes" id="UP000630660">
    <property type="component" value="Unassembled WGS sequence"/>
</dbReference>
<feature type="non-terminal residue" evidence="5">
    <location>
        <position position="91"/>
    </location>
</feature>
<dbReference type="SUPFAM" id="SSF50129">
    <property type="entry name" value="GroES-like"/>
    <property type="match status" value="1"/>
</dbReference>
<name>A0A9D5K7N5_UNCW3</name>
<dbReference type="InterPro" id="IPR050129">
    <property type="entry name" value="Zn_alcohol_dh"/>
</dbReference>
<keyword evidence="3" id="KW-0560">Oxidoreductase</keyword>
<dbReference type="InterPro" id="IPR011032">
    <property type="entry name" value="GroES-like_sf"/>
</dbReference>
<evidence type="ECO:0000256" key="2">
    <source>
        <dbReference type="ARBA" id="ARBA00022833"/>
    </source>
</evidence>
<evidence type="ECO:0000256" key="3">
    <source>
        <dbReference type="ARBA" id="ARBA00023002"/>
    </source>
</evidence>
<protein>
    <submittedName>
        <fullName evidence="5">Alcohol dehydrogenase catalytic domain-containing protein</fullName>
    </submittedName>
</protein>
<evidence type="ECO:0000256" key="1">
    <source>
        <dbReference type="ARBA" id="ARBA00022723"/>
    </source>
</evidence>
<dbReference type="AlphaFoldDB" id="A0A9D5K7N5"/>
<dbReference type="Pfam" id="PF08240">
    <property type="entry name" value="ADH_N"/>
    <property type="match status" value="1"/>
</dbReference>
<dbReference type="GO" id="GO:0016491">
    <property type="term" value="F:oxidoreductase activity"/>
    <property type="evidence" value="ECO:0007669"/>
    <property type="project" value="UniProtKB-KW"/>
</dbReference>
<dbReference type="InterPro" id="IPR013154">
    <property type="entry name" value="ADH-like_N"/>
</dbReference>
<dbReference type="PROSITE" id="PS00059">
    <property type="entry name" value="ADH_ZINC"/>
    <property type="match status" value="1"/>
</dbReference>
<dbReference type="PANTHER" id="PTHR43401">
    <property type="entry name" value="L-THREONINE 3-DEHYDROGENASE"/>
    <property type="match status" value="1"/>
</dbReference>
<evidence type="ECO:0000313" key="6">
    <source>
        <dbReference type="Proteomes" id="UP000630660"/>
    </source>
</evidence>
<reference evidence="5" key="1">
    <citation type="submission" date="2019-11" db="EMBL/GenBank/DDBJ databases">
        <title>Microbial mats filling the niche in hypersaline microbial mats.</title>
        <authorList>
            <person name="Wong H.L."/>
            <person name="Macleod F.I."/>
            <person name="White R.A. III"/>
            <person name="Burns B.P."/>
        </authorList>
    </citation>
    <scope>NUCLEOTIDE SEQUENCE</scope>
    <source>
        <strain evidence="5">Bin_327</strain>
    </source>
</reference>